<keyword evidence="9" id="KW-1185">Reference proteome</keyword>
<comment type="subcellular location">
    <subcellularLocation>
        <location evidence="1">Cell membrane</location>
        <topology evidence="1">Multi-pass membrane protein</topology>
    </subcellularLocation>
</comment>
<dbReference type="RefSeq" id="WP_175200383.1">
    <property type="nucleotide sequence ID" value="NZ_CADILH010000004.1"/>
</dbReference>
<evidence type="ECO:0000256" key="1">
    <source>
        <dbReference type="ARBA" id="ARBA00004651"/>
    </source>
</evidence>
<dbReference type="InterPro" id="IPR050833">
    <property type="entry name" value="Poly_Biosynth_Transport"/>
</dbReference>
<keyword evidence="4 7" id="KW-0812">Transmembrane</keyword>
<evidence type="ECO:0000256" key="5">
    <source>
        <dbReference type="ARBA" id="ARBA00022989"/>
    </source>
</evidence>
<evidence type="ECO:0000256" key="6">
    <source>
        <dbReference type="ARBA" id="ARBA00023136"/>
    </source>
</evidence>
<feature type="transmembrane region" description="Helical" evidence="7">
    <location>
        <begin position="226"/>
        <end position="247"/>
    </location>
</feature>
<keyword evidence="3" id="KW-1003">Cell membrane</keyword>
<evidence type="ECO:0000256" key="4">
    <source>
        <dbReference type="ARBA" id="ARBA00022692"/>
    </source>
</evidence>
<keyword evidence="6 7" id="KW-0472">Membrane</keyword>
<dbReference type="Pfam" id="PF13440">
    <property type="entry name" value="Polysacc_synt_3"/>
    <property type="match status" value="1"/>
</dbReference>
<dbReference type="PANTHER" id="PTHR30250">
    <property type="entry name" value="PST FAMILY PREDICTED COLANIC ACID TRANSPORTER"/>
    <property type="match status" value="1"/>
</dbReference>
<evidence type="ECO:0000256" key="7">
    <source>
        <dbReference type="SAM" id="Phobius"/>
    </source>
</evidence>
<evidence type="ECO:0000313" key="9">
    <source>
        <dbReference type="Proteomes" id="UP000494183"/>
    </source>
</evidence>
<dbReference type="EMBL" id="CADILH010000004">
    <property type="protein sequence ID" value="CAB3932712.1"/>
    <property type="molecule type" value="Genomic_DNA"/>
</dbReference>
<organism evidence="8 9">
    <name type="scientific">Achromobacter insolitus</name>
    <dbReference type="NCBI Taxonomy" id="217204"/>
    <lineage>
        <taxon>Bacteria</taxon>
        <taxon>Pseudomonadati</taxon>
        <taxon>Pseudomonadota</taxon>
        <taxon>Betaproteobacteria</taxon>
        <taxon>Burkholderiales</taxon>
        <taxon>Alcaligenaceae</taxon>
        <taxon>Achromobacter</taxon>
    </lineage>
</organism>
<gene>
    <name evidence="8" type="ORF">LMG6000_02821</name>
</gene>
<proteinExistence type="inferred from homology"/>
<feature type="transmembrane region" description="Helical" evidence="7">
    <location>
        <begin position="45"/>
        <end position="63"/>
    </location>
</feature>
<dbReference type="GO" id="GO:0005886">
    <property type="term" value="C:plasma membrane"/>
    <property type="evidence" value="ECO:0007669"/>
    <property type="project" value="UniProtKB-SubCell"/>
</dbReference>
<keyword evidence="5 7" id="KW-1133">Transmembrane helix</keyword>
<evidence type="ECO:0000256" key="2">
    <source>
        <dbReference type="ARBA" id="ARBA00007430"/>
    </source>
</evidence>
<comment type="similarity">
    <text evidence="2">Belongs to the polysaccharide synthase family.</text>
</comment>
<evidence type="ECO:0000256" key="3">
    <source>
        <dbReference type="ARBA" id="ARBA00022475"/>
    </source>
</evidence>
<name>A0A6S7FAN4_9BURK</name>
<feature type="transmembrane region" description="Helical" evidence="7">
    <location>
        <begin position="12"/>
        <end position="33"/>
    </location>
</feature>
<feature type="transmembrane region" description="Helical" evidence="7">
    <location>
        <begin position="75"/>
        <end position="105"/>
    </location>
</feature>
<feature type="transmembrane region" description="Helical" evidence="7">
    <location>
        <begin position="366"/>
        <end position="384"/>
    </location>
</feature>
<protein>
    <recommendedName>
        <fullName evidence="10">Polysaccharide biosynthesis protein C-terminal domain-containing protein</fullName>
    </recommendedName>
</protein>
<feature type="transmembrane region" description="Helical" evidence="7">
    <location>
        <begin position="156"/>
        <end position="182"/>
    </location>
</feature>
<dbReference type="AlphaFoldDB" id="A0A6S7FAN4"/>
<feature type="transmembrane region" description="Helical" evidence="7">
    <location>
        <begin position="302"/>
        <end position="323"/>
    </location>
</feature>
<feature type="transmembrane region" description="Helical" evidence="7">
    <location>
        <begin position="390"/>
        <end position="411"/>
    </location>
</feature>
<feature type="transmembrane region" description="Helical" evidence="7">
    <location>
        <begin position="335"/>
        <end position="354"/>
    </location>
</feature>
<evidence type="ECO:0000313" key="8">
    <source>
        <dbReference type="EMBL" id="CAB3932712.1"/>
    </source>
</evidence>
<evidence type="ECO:0008006" key="10">
    <source>
        <dbReference type="Google" id="ProtNLM"/>
    </source>
</evidence>
<dbReference type="Proteomes" id="UP000494183">
    <property type="component" value="Unassembled WGS sequence"/>
</dbReference>
<reference evidence="8 9" key="1">
    <citation type="submission" date="2020-04" db="EMBL/GenBank/DDBJ databases">
        <authorList>
            <person name="De Canck E."/>
        </authorList>
    </citation>
    <scope>NUCLEOTIDE SEQUENCE [LARGE SCALE GENOMIC DNA]</scope>
    <source>
        <strain evidence="8 9">LMG 6000</strain>
    </source>
</reference>
<dbReference type="PANTHER" id="PTHR30250:SF10">
    <property type="entry name" value="LIPOPOLYSACCHARIDE BIOSYNTHESIS PROTEIN WZXC"/>
    <property type="match status" value="1"/>
</dbReference>
<sequence length="428" mass="46603">MKLLKSDFSKNVLTVLSGSSLALLIALLLSPLLSRFFSPEQFGYLAVYASLAAIGSVFASLRFELTIVLAPTDRYAYYLLLLAFGLTAIFSAGFIVLSGIVVMAIPDLIARHIPPFVIFPMLTVGIFLTTANLILTSWGTRRKRYKGISQARVIQALTLCSGQVALGALSLSGFGLILGHALGAACMMLKLLQEYADEFRRFWRTASLKRVVAVAKRYKDFPRFMVIGQLANVVSGQAPVILLAFLYDSHAVGLYSLPERVLVMPCAFIASSIGEVYRQEAAATFNRIGNCRSVFLKTAKKLAILGAVPAVVTMAASPFFFSIVFGDAWAEAGKIAAVLGALIFFQTVVSPLSYTVLLTKMYRLDLIWQVTRLVLVGVGIWAGYYFLNSLFYSVVFLVAAYCVMYALHFVLQYKAACGQTVGGKPVSA</sequence>
<feature type="transmembrane region" description="Helical" evidence="7">
    <location>
        <begin position="117"/>
        <end position="135"/>
    </location>
</feature>
<accession>A0A6S7FAN4</accession>